<organism evidence="2 3">
    <name type="scientific">Portunus trituberculatus</name>
    <name type="common">Swimming crab</name>
    <name type="synonym">Neptunus trituberculatus</name>
    <dbReference type="NCBI Taxonomy" id="210409"/>
    <lineage>
        <taxon>Eukaryota</taxon>
        <taxon>Metazoa</taxon>
        <taxon>Ecdysozoa</taxon>
        <taxon>Arthropoda</taxon>
        <taxon>Crustacea</taxon>
        <taxon>Multicrustacea</taxon>
        <taxon>Malacostraca</taxon>
        <taxon>Eumalacostraca</taxon>
        <taxon>Eucarida</taxon>
        <taxon>Decapoda</taxon>
        <taxon>Pleocyemata</taxon>
        <taxon>Brachyura</taxon>
        <taxon>Eubrachyura</taxon>
        <taxon>Portunoidea</taxon>
        <taxon>Portunidae</taxon>
        <taxon>Portuninae</taxon>
        <taxon>Portunus</taxon>
    </lineage>
</organism>
<sequence>MAGRTESRRMIKTSTPMSPSGPR</sequence>
<feature type="compositionally biased region" description="Polar residues" evidence="1">
    <location>
        <begin position="12"/>
        <end position="23"/>
    </location>
</feature>
<protein>
    <submittedName>
        <fullName evidence="2">Uncharacterized protein</fullName>
    </submittedName>
</protein>
<reference evidence="2 3" key="1">
    <citation type="submission" date="2019-05" db="EMBL/GenBank/DDBJ databases">
        <title>Another draft genome of Portunus trituberculatus and its Hox gene families provides insights of decapod evolution.</title>
        <authorList>
            <person name="Jeong J.-H."/>
            <person name="Song I."/>
            <person name="Kim S."/>
            <person name="Choi T."/>
            <person name="Kim D."/>
            <person name="Ryu S."/>
            <person name="Kim W."/>
        </authorList>
    </citation>
    <scope>NUCLEOTIDE SEQUENCE [LARGE SCALE GENOMIC DNA]</scope>
    <source>
        <tissue evidence="2">Muscle</tissue>
    </source>
</reference>
<proteinExistence type="predicted"/>
<keyword evidence="3" id="KW-1185">Reference proteome</keyword>
<accession>A0A5B7JQY5</accession>
<dbReference type="Proteomes" id="UP000324222">
    <property type="component" value="Unassembled WGS sequence"/>
</dbReference>
<comment type="caution">
    <text evidence="2">The sequence shown here is derived from an EMBL/GenBank/DDBJ whole genome shotgun (WGS) entry which is preliminary data.</text>
</comment>
<gene>
    <name evidence="2" type="ORF">E2C01_090742</name>
</gene>
<evidence type="ECO:0000313" key="2">
    <source>
        <dbReference type="EMBL" id="MPC95527.1"/>
    </source>
</evidence>
<evidence type="ECO:0000256" key="1">
    <source>
        <dbReference type="SAM" id="MobiDB-lite"/>
    </source>
</evidence>
<dbReference type="AlphaFoldDB" id="A0A5B7JQY5"/>
<name>A0A5B7JQY5_PORTR</name>
<evidence type="ECO:0000313" key="3">
    <source>
        <dbReference type="Proteomes" id="UP000324222"/>
    </source>
</evidence>
<dbReference type="EMBL" id="VSRR010102578">
    <property type="protein sequence ID" value="MPC95527.1"/>
    <property type="molecule type" value="Genomic_DNA"/>
</dbReference>
<feature type="region of interest" description="Disordered" evidence="1">
    <location>
        <begin position="1"/>
        <end position="23"/>
    </location>
</feature>